<dbReference type="RefSeq" id="WP_341374021.1">
    <property type="nucleotide sequence ID" value="NZ_JBBUTF010000007.1"/>
</dbReference>
<keyword evidence="7" id="KW-0143">Chaperone</keyword>
<feature type="compositionally biased region" description="Low complexity" evidence="9">
    <location>
        <begin position="150"/>
        <end position="160"/>
    </location>
</feature>
<dbReference type="InterPro" id="IPR046357">
    <property type="entry name" value="PPIase_dom_sf"/>
</dbReference>
<organism evidence="10 11">
    <name type="scientific">Pseudaquabacterium rugosum</name>
    <dbReference type="NCBI Taxonomy" id="2984194"/>
    <lineage>
        <taxon>Bacteria</taxon>
        <taxon>Pseudomonadati</taxon>
        <taxon>Pseudomonadota</taxon>
        <taxon>Betaproteobacteria</taxon>
        <taxon>Burkholderiales</taxon>
        <taxon>Sphaerotilaceae</taxon>
        <taxon>Pseudaquabacterium</taxon>
    </lineage>
</organism>
<dbReference type="Proteomes" id="UP001368500">
    <property type="component" value="Unassembled WGS sequence"/>
</dbReference>
<keyword evidence="6" id="KW-0697">Rotamase</keyword>
<comment type="similarity">
    <text evidence="3">Belongs to the FKBP-type PPIase family.</text>
</comment>
<evidence type="ECO:0000256" key="6">
    <source>
        <dbReference type="ARBA" id="ARBA00023110"/>
    </source>
</evidence>
<evidence type="ECO:0000256" key="9">
    <source>
        <dbReference type="SAM" id="MobiDB-lite"/>
    </source>
</evidence>
<dbReference type="PANTHER" id="PTHR47861:SF3">
    <property type="entry name" value="FKBP-TYPE PEPTIDYL-PROLYL CIS-TRANS ISOMERASE SLYD"/>
    <property type="match status" value="1"/>
</dbReference>
<reference evidence="10 11" key="1">
    <citation type="submission" date="2024-04" db="EMBL/GenBank/DDBJ databases">
        <title>Novel species of the genus Ideonella isolated from streams.</title>
        <authorList>
            <person name="Lu H."/>
        </authorList>
    </citation>
    <scope>NUCLEOTIDE SEQUENCE [LARGE SCALE GENOMIC DNA]</scope>
    <source>
        <strain evidence="10 11">BYS139W</strain>
    </source>
</reference>
<comment type="catalytic activity">
    <reaction evidence="1">
        <text>[protein]-peptidylproline (omega=180) = [protein]-peptidylproline (omega=0)</text>
        <dbReference type="Rhea" id="RHEA:16237"/>
        <dbReference type="Rhea" id="RHEA-COMP:10747"/>
        <dbReference type="Rhea" id="RHEA-COMP:10748"/>
        <dbReference type="ChEBI" id="CHEBI:83833"/>
        <dbReference type="ChEBI" id="CHEBI:83834"/>
        <dbReference type="EC" id="5.2.1.8"/>
    </reaction>
</comment>
<keyword evidence="11" id="KW-1185">Reference proteome</keyword>
<evidence type="ECO:0000313" key="11">
    <source>
        <dbReference type="Proteomes" id="UP001368500"/>
    </source>
</evidence>
<feature type="region of interest" description="Disordered" evidence="9">
    <location>
        <begin position="150"/>
        <end position="174"/>
    </location>
</feature>
<comment type="caution">
    <text evidence="10">The sequence shown here is derived from an EMBL/GenBank/DDBJ whole genome shotgun (WGS) entry which is preliminary data.</text>
</comment>
<accession>A0ABU9B921</accession>
<keyword evidence="5" id="KW-0963">Cytoplasm</keyword>
<dbReference type="EC" id="5.2.1.8" evidence="4"/>
<keyword evidence="8 10" id="KW-0413">Isomerase</keyword>
<evidence type="ECO:0000256" key="1">
    <source>
        <dbReference type="ARBA" id="ARBA00000971"/>
    </source>
</evidence>
<sequence length="174" mass="18880">MLIQAPCVVSLVWTLTDAQHQTIDDLPEPVEFFYGGDDLLPKVEDVLAGQAVGFETELHLEPEHAFGEYDANLVCFEERALFPELLEEGMQFEGLPEGAASEDMPEDVIYTVTEVYPTHVVLDGNHPLAGIAINLKLKVMAVRAATAEEAESRSLSEGGAMSVLQTAPGSSQLH</sequence>
<name>A0ABU9B921_9BURK</name>
<evidence type="ECO:0000256" key="2">
    <source>
        <dbReference type="ARBA" id="ARBA00004496"/>
    </source>
</evidence>
<evidence type="ECO:0000256" key="5">
    <source>
        <dbReference type="ARBA" id="ARBA00022490"/>
    </source>
</evidence>
<dbReference type="EMBL" id="JBBUTF010000007">
    <property type="protein sequence ID" value="MEK8026241.1"/>
    <property type="molecule type" value="Genomic_DNA"/>
</dbReference>
<proteinExistence type="inferred from homology"/>
<dbReference type="SUPFAM" id="SSF54534">
    <property type="entry name" value="FKBP-like"/>
    <property type="match status" value="1"/>
</dbReference>
<gene>
    <name evidence="10" type="ORF">AACH11_09750</name>
</gene>
<feature type="compositionally biased region" description="Polar residues" evidence="9">
    <location>
        <begin position="163"/>
        <end position="174"/>
    </location>
</feature>
<evidence type="ECO:0000256" key="8">
    <source>
        <dbReference type="ARBA" id="ARBA00023235"/>
    </source>
</evidence>
<evidence type="ECO:0000256" key="4">
    <source>
        <dbReference type="ARBA" id="ARBA00013194"/>
    </source>
</evidence>
<comment type="subcellular location">
    <subcellularLocation>
        <location evidence="2">Cytoplasm</location>
    </subcellularLocation>
</comment>
<dbReference type="GO" id="GO:0016853">
    <property type="term" value="F:isomerase activity"/>
    <property type="evidence" value="ECO:0007669"/>
    <property type="project" value="UniProtKB-KW"/>
</dbReference>
<evidence type="ECO:0000256" key="3">
    <source>
        <dbReference type="ARBA" id="ARBA00006577"/>
    </source>
</evidence>
<dbReference type="PANTHER" id="PTHR47861">
    <property type="entry name" value="FKBP-TYPE PEPTIDYL-PROLYL CIS-TRANS ISOMERASE SLYD"/>
    <property type="match status" value="1"/>
</dbReference>
<dbReference type="Gene3D" id="3.10.50.40">
    <property type="match status" value="1"/>
</dbReference>
<evidence type="ECO:0000313" key="10">
    <source>
        <dbReference type="EMBL" id="MEK8026241.1"/>
    </source>
</evidence>
<protein>
    <recommendedName>
        <fullName evidence="4">peptidylprolyl isomerase</fullName>
        <ecNumber evidence="4">5.2.1.8</ecNumber>
    </recommendedName>
</protein>
<evidence type="ECO:0000256" key="7">
    <source>
        <dbReference type="ARBA" id="ARBA00023186"/>
    </source>
</evidence>